<comment type="caution">
    <text evidence="7">The sequence shown here is derived from an EMBL/GenBank/DDBJ whole genome shotgun (WGS) entry which is preliminary data.</text>
</comment>
<dbReference type="InterPro" id="IPR000092">
    <property type="entry name" value="Polyprenyl_synt"/>
</dbReference>
<dbReference type="InterPro" id="IPR039702">
    <property type="entry name" value="FPS1-like"/>
</dbReference>
<keyword evidence="3" id="KW-0479">Metal-binding</keyword>
<evidence type="ECO:0000313" key="8">
    <source>
        <dbReference type="Proteomes" id="UP000748531"/>
    </source>
</evidence>
<proteinExistence type="inferred from homology"/>
<keyword evidence="8" id="KW-1185">Reference proteome</keyword>
<dbReference type="InterPro" id="IPR008949">
    <property type="entry name" value="Isoprenoid_synthase_dom_sf"/>
</dbReference>
<dbReference type="SFLD" id="SFLDS00005">
    <property type="entry name" value="Isoprenoid_Synthase_Type_I"/>
    <property type="match status" value="1"/>
</dbReference>
<comment type="similarity">
    <text evidence="6">Belongs to the FPP/GGPP synthase family.</text>
</comment>
<dbReference type="EMBL" id="LUCH01001733">
    <property type="protein sequence ID" value="KAF5402561.1"/>
    <property type="molecule type" value="Genomic_DNA"/>
</dbReference>
<dbReference type="OrthoDB" id="10257492at2759"/>
<dbReference type="Pfam" id="PF00348">
    <property type="entry name" value="polyprenyl_synt"/>
    <property type="match status" value="1"/>
</dbReference>
<accession>A0A8J4WIV8</accession>
<dbReference type="PANTHER" id="PTHR11525">
    <property type="entry name" value="FARNESYL-PYROPHOSPHATE SYNTHETASE"/>
    <property type="match status" value="1"/>
</dbReference>
<dbReference type="GO" id="GO:0045337">
    <property type="term" value="P:farnesyl diphosphate biosynthetic process"/>
    <property type="evidence" value="ECO:0007669"/>
    <property type="project" value="TreeGrafter"/>
</dbReference>
<dbReference type="Gene3D" id="1.10.600.10">
    <property type="entry name" value="Farnesyl Diphosphate Synthase"/>
    <property type="match status" value="1"/>
</dbReference>
<dbReference type="PANTHER" id="PTHR11525:SF0">
    <property type="entry name" value="FARNESYL PYROPHOSPHATE SYNTHASE"/>
    <property type="match status" value="1"/>
</dbReference>
<dbReference type="InterPro" id="IPR033749">
    <property type="entry name" value="Polyprenyl_synt_CS"/>
</dbReference>
<keyword evidence="4" id="KW-0460">Magnesium</keyword>
<gene>
    <name evidence="7" type="ORF">PHET_03783</name>
</gene>
<comment type="cofactor">
    <cofactor evidence="1">
        <name>Mg(2+)</name>
        <dbReference type="ChEBI" id="CHEBI:18420"/>
    </cofactor>
</comment>
<organism evidence="7 8">
    <name type="scientific">Paragonimus heterotremus</name>
    <dbReference type="NCBI Taxonomy" id="100268"/>
    <lineage>
        <taxon>Eukaryota</taxon>
        <taxon>Metazoa</taxon>
        <taxon>Spiralia</taxon>
        <taxon>Lophotrochozoa</taxon>
        <taxon>Platyhelminthes</taxon>
        <taxon>Trematoda</taxon>
        <taxon>Digenea</taxon>
        <taxon>Plagiorchiida</taxon>
        <taxon>Troglotremata</taxon>
        <taxon>Troglotrematidae</taxon>
        <taxon>Paragonimus</taxon>
    </lineage>
</organism>
<dbReference type="AlphaFoldDB" id="A0A8J4WIV8"/>
<dbReference type="SUPFAM" id="SSF48576">
    <property type="entry name" value="Terpenoid synthases"/>
    <property type="match status" value="1"/>
</dbReference>
<dbReference type="GO" id="GO:0004337">
    <property type="term" value="F:(2E,6E)-farnesyl diphosphate synthase activity"/>
    <property type="evidence" value="ECO:0007669"/>
    <property type="project" value="TreeGrafter"/>
</dbReference>
<evidence type="ECO:0000256" key="4">
    <source>
        <dbReference type="ARBA" id="ARBA00022842"/>
    </source>
</evidence>
<evidence type="ECO:0000256" key="2">
    <source>
        <dbReference type="ARBA" id="ARBA00022679"/>
    </source>
</evidence>
<dbReference type="PROSITE" id="PS00723">
    <property type="entry name" value="POLYPRENYL_SYNTHASE_1"/>
    <property type="match status" value="1"/>
</dbReference>
<protein>
    <recommendedName>
        <fullName evidence="5">Farnesyl pyrophosphate synthase</fullName>
    </recommendedName>
</protein>
<dbReference type="GO" id="GO:0005737">
    <property type="term" value="C:cytoplasm"/>
    <property type="evidence" value="ECO:0007669"/>
    <property type="project" value="TreeGrafter"/>
</dbReference>
<evidence type="ECO:0000313" key="7">
    <source>
        <dbReference type="EMBL" id="KAF5402561.1"/>
    </source>
</evidence>
<reference evidence="7" key="1">
    <citation type="submission" date="2019-05" db="EMBL/GenBank/DDBJ databases">
        <title>Annotation for the trematode Paragonimus heterotremus.</title>
        <authorList>
            <person name="Choi Y.-J."/>
        </authorList>
    </citation>
    <scope>NUCLEOTIDE SEQUENCE</scope>
    <source>
        <strain evidence="7">LC</strain>
    </source>
</reference>
<dbReference type="GO" id="GO:0004161">
    <property type="term" value="F:dimethylallyltranstransferase activity"/>
    <property type="evidence" value="ECO:0007669"/>
    <property type="project" value="TreeGrafter"/>
</dbReference>
<keyword evidence="2 6" id="KW-0808">Transferase</keyword>
<name>A0A8J4WIV8_9TREM</name>
<dbReference type="Proteomes" id="UP000748531">
    <property type="component" value="Unassembled WGS sequence"/>
</dbReference>
<evidence type="ECO:0000256" key="6">
    <source>
        <dbReference type="RuleBase" id="RU004466"/>
    </source>
</evidence>
<evidence type="ECO:0000256" key="5">
    <source>
        <dbReference type="ARBA" id="ARBA00034546"/>
    </source>
</evidence>
<evidence type="ECO:0000256" key="3">
    <source>
        <dbReference type="ARBA" id="ARBA00022723"/>
    </source>
</evidence>
<dbReference type="GO" id="GO:0046872">
    <property type="term" value="F:metal ion binding"/>
    <property type="evidence" value="ECO:0007669"/>
    <property type="project" value="UniProtKB-KW"/>
</dbReference>
<sequence length="411" mass="46904">MIHGFPLSYRRYHILSLLTCFFHTSLKCDNCSIYLRTKRMSASVHRTQSSRWKNLMKRFEDTYSDFACLVRELDQPDEGREDFAKLLSYNLTGGKRIRGAIVAATVEAFCSKESLTIDCVHRAHLTGWCIEMLHAGFLILDDIVDNSPTRRGKPSWFSQVRQNVGNGLFAINDGLHLIMTTKYVLHKIFASTSGCPVGFVKVLQLFDEVGYRTCWGQILDCRNSWIPNSAENGIVPLGKFTPSTFDAITRWKTGFYTFYLPVACGMAIAGVEDEKLYSRAQEILLKLGKYFQAQDDFLDCFGDVGVTGKIGTDIADGKCSWLVVECILRASEKELKIIQKCYGRSDEASQSTVRTLYEKLRLPEEFRTYEARTQEEIIQAIETWDVPDTTDSWTPRHLFRLLTDILFQRSG</sequence>
<dbReference type="CDD" id="cd00685">
    <property type="entry name" value="Trans_IPPS_HT"/>
    <property type="match status" value="1"/>
</dbReference>
<evidence type="ECO:0000256" key="1">
    <source>
        <dbReference type="ARBA" id="ARBA00001946"/>
    </source>
</evidence>